<evidence type="ECO:0000256" key="3">
    <source>
        <dbReference type="ARBA" id="ARBA00022692"/>
    </source>
</evidence>
<dbReference type="PANTHER" id="PTHR32468">
    <property type="entry name" value="CATION/H + ANTIPORTER"/>
    <property type="match status" value="1"/>
</dbReference>
<feature type="region of interest" description="Disordered" evidence="7">
    <location>
        <begin position="869"/>
        <end position="892"/>
    </location>
</feature>
<proteinExistence type="predicted"/>
<feature type="compositionally biased region" description="Basic and acidic residues" evidence="7">
    <location>
        <begin position="441"/>
        <end position="451"/>
    </location>
</feature>
<comment type="caution">
    <text evidence="10">The sequence shown here is derived from an EMBL/GenBank/DDBJ whole genome shotgun (WGS) entry which is preliminary data.</text>
</comment>
<feature type="transmembrane region" description="Helical" evidence="8">
    <location>
        <begin position="364"/>
        <end position="386"/>
    </location>
</feature>
<accession>A0A9P6R457</accession>
<feature type="region of interest" description="Disordered" evidence="7">
    <location>
        <begin position="1270"/>
        <end position="1327"/>
    </location>
</feature>
<dbReference type="Proteomes" id="UP000738325">
    <property type="component" value="Unassembled WGS sequence"/>
</dbReference>
<feature type="compositionally biased region" description="Polar residues" evidence="7">
    <location>
        <begin position="1285"/>
        <end position="1306"/>
    </location>
</feature>
<feature type="compositionally biased region" description="Low complexity" evidence="7">
    <location>
        <begin position="527"/>
        <end position="538"/>
    </location>
</feature>
<feature type="region of interest" description="Disordered" evidence="7">
    <location>
        <begin position="1121"/>
        <end position="1170"/>
    </location>
</feature>
<evidence type="ECO:0000256" key="7">
    <source>
        <dbReference type="SAM" id="MobiDB-lite"/>
    </source>
</evidence>
<dbReference type="OrthoDB" id="2687058at2759"/>
<feature type="region of interest" description="Disordered" evidence="7">
    <location>
        <begin position="522"/>
        <end position="567"/>
    </location>
</feature>
<comment type="subcellular location">
    <subcellularLocation>
        <location evidence="1">Membrane</location>
        <topology evidence="1">Multi-pass membrane protein</topology>
    </subcellularLocation>
</comment>
<feature type="region of interest" description="Disordered" evidence="7">
    <location>
        <begin position="1235"/>
        <end position="1256"/>
    </location>
</feature>
<feature type="domain" description="Cation/H+ exchanger transmembrane" evidence="9">
    <location>
        <begin position="4"/>
        <end position="377"/>
    </location>
</feature>
<feature type="region of interest" description="Disordered" evidence="7">
    <location>
        <begin position="1070"/>
        <end position="1109"/>
    </location>
</feature>
<sequence length="1343" mass="145316">MNIFMHRIRQPKVISEVISGIILGPSILGQIPGFNNAIFPPQSIPFLSLVANLGLVLFLFLVGLELDPSLILKRAKHALGISITGILIPFVFSCGIAVLLFREFEQATATKPAPPFGEFLLTCGMAMSLTAFPVLCRNLAEMQLMNTTVGFITVCAAAAGDILAWILLALLVSLINATTPIMPLYVVLMAIGWGIVLIYIVRPLLLYLVRLTHSEEEPSQKMIAITLVIVLSSAFVTNTIGIHAIFGGFLVGLLIPHDSGFAEGLTRRIEDLVGVYFLPIFFTCSGLKTQVGLLNNGQTWGLVALVTVVSFIGKMIGCTTAARANGMTWREASSIGFLMNCKGLVEYIILNIGHDSGVIGDRVFVILIAMCILLTMISTPFIGYLYPVSYQKELEAKREVERKLQASRPKGKKELDDDPTAKKQGFLARLSHNLRRRRRGNTVDKEKHQVRLEAGGENYEDLDGVPIDADDRDSGLDDETPWGASMEQSWKKRTSIMFCLDKTPNAPGVMTLLQLFSGSSLHSRANQSSGSRHQGGSSDENGKKKHGTLQPSIDISDPKGNTRTQNINSASAPVHDILYSKIYAIRLLQISERTSAAMLTASRCMDRLYKDTVMMMVMAFAKLNSVPLKPLVAISTDGFHATVAQDILNRAEDLDVGWIVFPWNSSHLMDLPSGAHGYPSDSGNHLQPGVMMNMATTMETVASAAASMAGTPGVGTGQEHLAVSAGGGGGGASMDNVADTTLQFPYNVSRYFDHDEAQKISSGGYVDLSQVGVSHRTSIASNTKVLSKLIPSSAESNIATAVLVDRGLGLFGGVKHIIVPLLGGEDDFEALALASCLARSTDCFVTVLRIGSTQDVQSQYLLPTVHSRHFSSESSAPPTPRLAGQNSKMTHNDNNQWIPAELTVVPKDDQALFKKFFPTKPPFQGGHSHHQQRVLQRNVNLDKTGDDIMAGDAMDQDEDDMGEGVMALSFQDLGDAIQWARACLTAQDLMVMGFDSNAAATSMQASPGTGLPTSYSSPVLGQQQQHHSVNMEFSRVPSMEVAGNRQNTASIYLSSPTPTSPTSILERRGIALSPPRPDSSHQRSQLLQEPANNVSAVSTPGIGTTPNNISIAPQLRTSFQEERLGRPDVSSGNGGESGAWRGRRSRSKETRSIRSSSRGRRAATPGMGAEHEHYDTTCQVMLGLAADKMVQSGVISSLLVVRSRWFAQRKNQNIRGSSYHDMGLPLGHFGLHLTSTGTGSHHNADNHSHRRGGSTADNQYNQQILDQTHEYHSQQRQHHARQHSKASQELISNGQQPTHEGASSRSPKAPEVTFAGMPGAESGAGLIDDNLVTPRISHDSVYL</sequence>
<evidence type="ECO:0000256" key="8">
    <source>
        <dbReference type="SAM" id="Phobius"/>
    </source>
</evidence>
<evidence type="ECO:0000259" key="9">
    <source>
        <dbReference type="Pfam" id="PF00999"/>
    </source>
</evidence>
<keyword evidence="3 8" id="KW-0812">Transmembrane</keyword>
<feature type="transmembrane region" description="Helical" evidence="8">
    <location>
        <begin position="43"/>
        <end position="66"/>
    </location>
</feature>
<feature type="transmembrane region" description="Helical" evidence="8">
    <location>
        <begin position="181"/>
        <end position="201"/>
    </location>
</feature>
<dbReference type="PANTHER" id="PTHR32468:SF0">
    <property type="entry name" value="K(+)_H(+) ANTIPORTER 1"/>
    <property type="match status" value="1"/>
</dbReference>
<dbReference type="Gene3D" id="1.20.1530.20">
    <property type="match status" value="1"/>
</dbReference>
<keyword evidence="2" id="KW-0813">Transport</keyword>
<feature type="transmembrane region" description="Helical" evidence="8">
    <location>
        <begin position="78"/>
        <end position="99"/>
    </location>
</feature>
<feature type="transmembrane region" description="Helical" evidence="8">
    <location>
        <begin position="301"/>
        <end position="322"/>
    </location>
</feature>
<feature type="region of interest" description="Disordered" evidence="7">
    <location>
        <begin position="437"/>
        <end position="487"/>
    </location>
</feature>
<dbReference type="InterPro" id="IPR006153">
    <property type="entry name" value="Cation/H_exchanger_TM"/>
</dbReference>
<evidence type="ECO:0000256" key="6">
    <source>
        <dbReference type="ARBA" id="ARBA00023136"/>
    </source>
</evidence>
<dbReference type="GO" id="GO:0016020">
    <property type="term" value="C:membrane"/>
    <property type="evidence" value="ECO:0007669"/>
    <property type="project" value="UniProtKB-SubCell"/>
</dbReference>
<reference evidence="10" key="1">
    <citation type="journal article" date="2020" name="Fungal Divers.">
        <title>Resolving the Mortierellaceae phylogeny through synthesis of multi-gene phylogenetics and phylogenomics.</title>
        <authorList>
            <person name="Vandepol N."/>
            <person name="Liber J."/>
            <person name="Desiro A."/>
            <person name="Na H."/>
            <person name="Kennedy M."/>
            <person name="Barry K."/>
            <person name="Grigoriev I.V."/>
            <person name="Miller A.N."/>
            <person name="O'Donnell K."/>
            <person name="Stajich J.E."/>
            <person name="Bonito G."/>
        </authorList>
    </citation>
    <scope>NUCLEOTIDE SEQUENCE</scope>
    <source>
        <strain evidence="10">REB-010B</strain>
    </source>
</reference>
<feature type="compositionally biased region" description="Polar residues" evidence="7">
    <location>
        <begin position="549"/>
        <end position="567"/>
    </location>
</feature>
<feature type="transmembrane region" description="Helical" evidence="8">
    <location>
        <begin position="148"/>
        <end position="175"/>
    </location>
</feature>
<evidence type="ECO:0000256" key="1">
    <source>
        <dbReference type="ARBA" id="ARBA00004141"/>
    </source>
</evidence>
<dbReference type="EMBL" id="JAAAIP010001016">
    <property type="protein sequence ID" value="KAG0310711.1"/>
    <property type="molecule type" value="Genomic_DNA"/>
</dbReference>
<protein>
    <submittedName>
        <fullName evidence="10">K(+)/H(+) antiporter</fullName>
    </submittedName>
</protein>
<feature type="compositionally biased region" description="Basic residues" evidence="7">
    <location>
        <begin position="1275"/>
        <end position="1284"/>
    </location>
</feature>
<dbReference type="InterPro" id="IPR038770">
    <property type="entry name" value="Na+/solute_symporter_sf"/>
</dbReference>
<evidence type="ECO:0000256" key="5">
    <source>
        <dbReference type="ARBA" id="ARBA00023065"/>
    </source>
</evidence>
<organism evidence="10 11">
    <name type="scientific">Dissophora globulifera</name>
    <dbReference type="NCBI Taxonomy" id="979702"/>
    <lineage>
        <taxon>Eukaryota</taxon>
        <taxon>Fungi</taxon>
        <taxon>Fungi incertae sedis</taxon>
        <taxon>Mucoromycota</taxon>
        <taxon>Mortierellomycotina</taxon>
        <taxon>Mortierellomycetes</taxon>
        <taxon>Mortierellales</taxon>
        <taxon>Mortierellaceae</taxon>
        <taxon>Dissophora</taxon>
    </lineage>
</organism>
<name>A0A9P6R457_9FUNG</name>
<feature type="transmembrane region" description="Helical" evidence="8">
    <location>
        <begin position="12"/>
        <end position="31"/>
    </location>
</feature>
<evidence type="ECO:0000313" key="11">
    <source>
        <dbReference type="Proteomes" id="UP000738325"/>
    </source>
</evidence>
<keyword evidence="6 8" id="KW-0472">Membrane</keyword>
<keyword evidence="5" id="KW-0406">Ion transport</keyword>
<feature type="transmembrane region" description="Helical" evidence="8">
    <location>
        <begin position="222"/>
        <end position="255"/>
    </location>
</feature>
<dbReference type="GO" id="GO:0015297">
    <property type="term" value="F:antiporter activity"/>
    <property type="evidence" value="ECO:0007669"/>
    <property type="project" value="InterPro"/>
</dbReference>
<feature type="transmembrane region" description="Helical" evidence="8">
    <location>
        <begin position="119"/>
        <end position="136"/>
    </location>
</feature>
<keyword evidence="4 8" id="KW-1133">Transmembrane helix</keyword>
<feature type="compositionally biased region" description="Polar residues" evidence="7">
    <location>
        <begin position="1082"/>
        <end position="1109"/>
    </location>
</feature>
<evidence type="ECO:0000256" key="2">
    <source>
        <dbReference type="ARBA" id="ARBA00022448"/>
    </source>
</evidence>
<evidence type="ECO:0000313" key="10">
    <source>
        <dbReference type="EMBL" id="KAG0310711.1"/>
    </source>
</evidence>
<dbReference type="GO" id="GO:1902600">
    <property type="term" value="P:proton transmembrane transport"/>
    <property type="evidence" value="ECO:0007669"/>
    <property type="project" value="InterPro"/>
</dbReference>
<feature type="compositionally biased region" description="Acidic residues" evidence="7">
    <location>
        <begin position="458"/>
        <end position="480"/>
    </location>
</feature>
<gene>
    <name evidence="10" type="primary">KHA1_1</name>
    <name evidence="10" type="ORF">BGZ99_000184</name>
</gene>
<dbReference type="Pfam" id="PF00999">
    <property type="entry name" value="Na_H_Exchanger"/>
    <property type="match status" value="1"/>
</dbReference>
<dbReference type="InterPro" id="IPR050794">
    <property type="entry name" value="CPA2_transporter"/>
</dbReference>
<evidence type="ECO:0000256" key="4">
    <source>
        <dbReference type="ARBA" id="ARBA00022989"/>
    </source>
</evidence>
<keyword evidence="11" id="KW-1185">Reference proteome</keyword>